<feature type="region of interest" description="Disordered" evidence="1">
    <location>
        <begin position="8"/>
        <end position="36"/>
    </location>
</feature>
<gene>
    <name evidence="2" type="ORF">Tci_540066</name>
</gene>
<proteinExistence type="predicted"/>
<feature type="region of interest" description="Disordered" evidence="1">
    <location>
        <begin position="63"/>
        <end position="83"/>
    </location>
</feature>
<comment type="caution">
    <text evidence="2">The sequence shown here is derived from an EMBL/GenBank/DDBJ whole genome shotgun (WGS) entry which is preliminary data.</text>
</comment>
<accession>A0A699ILW7</accession>
<reference evidence="2" key="1">
    <citation type="journal article" date="2019" name="Sci. Rep.">
        <title>Draft genome of Tanacetum cinerariifolium, the natural source of mosquito coil.</title>
        <authorList>
            <person name="Yamashiro T."/>
            <person name="Shiraishi A."/>
            <person name="Satake H."/>
            <person name="Nakayama K."/>
        </authorList>
    </citation>
    <scope>NUCLEOTIDE SEQUENCE</scope>
</reference>
<name>A0A699ILW7_TANCI</name>
<dbReference type="AlphaFoldDB" id="A0A699ILW7"/>
<protein>
    <submittedName>
        <fullName evidence="2">Uncharacterized protein</fullName>
    </submittedName>
</protein>
<feature type="compositionally biased region" description="Polar residues" evidence="1">
    <location>
        <begin position="69"/>
        <end position="80"/>
    </location>
</feature>
<feature type="compositionally biased region" description="Polar residues" evidence="1">
    <location>
        <begin position="13"/>
        <end position="24"/>
    </location>
</feature>
<evidence type="ECO:0000256" key="1">
    <source>
        <dbReference type="SAM" id="MobiDB-lite"/>
    </source>
</evidence>
<evidence type="ECO:0000313" key="2">
    <source>
        <dbReference type="EMBL" id="GEZ68093.1"/>
    </source>
</evidence>
<sequence>MARIFLRAPPPSSKWSSPDQALQSQHHHGGYTLSHPHHPRKFSGTCRFFLILPSPQRLYPTGAYKNEEAQSPTSNSGKQKTQLEKMKQKHAWRFNKYCKAGEVDRLALQARPVHLRGSAQRLQHMPFGNEKFNMLFATLICLRYGWMAREGRQNQPDRNMLQQIGAIRETPLFNPPELRMTGLAFDSPYLTPSSTVRYVPPEVVRAFFETESVNLFYRKMVCLGDFWVPSLLGFYSKKYVEHRAERNLRIFLTKTR</sequence>
<feature type="compositionally biased region" description="Basic residues" evidence="1">
    <location>
        <begin position="25"/>
        <end position="36"/>
    </location>
</feature>
<organism evidence="2">
    <name type="scientific">Tanacetum cinerariifolium</name>
    <name type="common">Dalmatian daisy</name>
    <name type="synonym">Chrysanthemum cinerariifolium</name>
    <dbReference type="NCBI Taxonomy" id="118510"/>
    <lineage>
        <taxon>Eukaryota</taxon>
        <taxon>Viridiplantae</taxon>
        <taxon>Streptophyta</taxon>
        <taxon>Embryophyta</taxon>
        <taxon>Tracheophyta</taxon>
        <taxon>Spermatophyta</taxon>
        <taxon>Magnoliopsida</taxon>
        <taxon>eudicotyledons</taxon>
        <taxon>Gunneridae</taxon>
        <taxon>Pentapetalae</taxon>
        <taxon>asterids</taxon>
        <taxon>campanulids</taxon>
        <taxon>Asterales</taxon>
        <taxon>Asteraceae</taxon>
        <taxon>Asteroideae</taxon>
        <taxon>Anthemideae</taxon>
        <taxon>Anthemidinae</taxon>
        <taxon>Tanacetum</taxon>
    </lineage>
</organism>
<dbReference type="EMBL" id="BKCJ010309331">
    <property type="protein sequence ID" value="GEZ68093.1"/>
    <property type="molecule type" value="Genomic_DNA"/>
</dbReference>